<proteinExistence type="predicted"/>
<keyword evidence="3" id="KW-1185">Reference proteome</keyword>
<dbReference type="PANTHER" id="PTHR37946:SF1">
    <property type="entry name" value="SLL1969 PROTEIN"/>
    <property type="match status" value="1"/>
</dbReference>
<dbReference type="RefSeq" id="WP_104505873.1">
    <property type="nucleotide sequence ID" value="NZ_JACIGC010000032.1"/>
</dbReference>
<dbReference type="Proteomes" id="UP000239089">
    <property type="component" value="Unassembled WGS sequence"/>
</dbReference>
<organism evidence="2 3">
    <name type="scientific">Rhodoblastus sphagnicola</name>
    <dbReference type="NCBI Taxonomy" id="333368"/>
    <lineage>
        <taxon>Bacteria</taxon>
        <taxon>Pseudomonadati</taxon>
        <taxon>Pseudomonadota</taxon>
        <taxon>Alphaproteobacteria</taxon>
        <taxon>Hyphomicrobiales</taxon>
        <taxon>Rhodoblastaceae</taxon>
        <taxon>Rhodoblastus</taxon>
    </lineage>
</organism>
<name>A0A2S6NHL4_9HYPH</name>
<protein>
    <recommendedName>
        <fullName evidence="1">AB hydrolase-1 domain-containing protein</fullName>
    </recommendedName>
</protein>
<dbReference type="EMBL" id="NHSJ01000004">
    <property type="protein sequence ID" value="PPQ34097.1"/>
    <property type="molecule type" value="Genomic_DNA"/>
</dbReference>
<dbReference type="Gene3D" id="3.40.50.1820">
    <property type="entry name" value="alpha/beta hydrolase"/>
    <property type="match status" value="1"/>
</dbReference>
<dbReference type="AlphaFoldDB" id="A0A2S6NHL4"/>
<gene>
    <name evidence="2" type="ORF">CCR94_00120</name>
</gene>
<evidence type="ECO:0000313" key="2">
    <source>
        <dbReference type="EMBL" id="PPQ34097.1"/>
    </source>
</evidence>
<dbReference type="OrthoDB" id="556502at2"/>
<sequence length="211" mass="22851">MDGVILLHGLGRSPASLWGAQAYLEMRGFATLNLPYPSRRAPVDELAARLAPRVRVFAESLDGDVHFLTHSMGGLVAWALIARERPRNLGKAVMLAPPLGGSEIADFIAEKPFLKRLFGPAILDLTCSAQRGPIDFPLGVIAGEKTLNPLLSLLFFRGPNDGKVAVERTRLPGLADHLSLRVSHPLIPWDGEALRQAVAFFRNGAFSRATA</sequence>
<accession>A0A2S6NHL4</accession>
<comment type="caution">
    <text evidence="2">The sequence shown here is derived from an EMBL/GenBank/DDBJ whole genome shotgun (WGS) entry which is preliminary data.</text>
</comment>
<dbReference type="PANTHER" id="PTHR37946">
    <property type="entry name" value="SLL1969 PROTEIN"/>
    <property type="match status" value="1"/>
</dbReference>
<evidence type="ECO:0000313" key="3">
    <source>
        <dbReference type="Proteomes" id="UP000239089"/>
    </source>
</evidence>
<dbReference type="Pfam" id="PF12697">
    <property type="entry name" value="Abhydrolase_6"/>
    <property type="match status" value="1"/>
</dbReference>
<evidence type="ECO:0000259" key="1">
    <source>
        <dbReference type="Pfam" id="PF12697"/>
    </source>
</evidence>
<dbReference type="InterPro" id="IPR029058">
    <property type="entry name" value="AB_hydrolase_fold"/>
</dbReference>
<reference evidence="2 3" key="1">
    <citation type="journal article" date="2018" name="Arch. Microbiol.">
        <title>New insights into the metabolic potential of the phototrophic purple bacterium Rhodopila globiformis DSM 161(T) from its draft genome sequence and evidence for a vanadium-dependent nitrogenase.</title>
        <authorList>
            <person name="Imhoff J.F."/>
            <person name="Rahn T."/>
            <person name="Kunzel S."/>
            <person name="Neulinger S.C."/>
        </authorList>
    </citation>
    <scope>NUCLEOTIDE SEQUENCE [LARGE SCALE GENOMIC DNA]</scope>
    <source>
        <strain evidence="2 3">DSM 16996</strain>
    </source>
</reference>
<dbReference type="InterPro" id="IPR000073">
    <property type="entry name" value="AB_hydrolase_1"/>
</dbReference>
<feature type="domain" description="AB hydrolase-1" evidence="1">
    <location>
        <begin position="4"/>
        <end position="122"/>
    </location>
</feature>
<dbReference type="SUPFAM" id="SSF53474">
    <property type="entry name" value="alpha/beta-Hydrolases"/>
    <property type="match status" value="1"/>
</dbReference>